<dbReference type="GO" id="GO:0008270">
    <property type="term" value="F:zinc ion binding"/>
    <property type="evidence" value="ECO:0007669"/>
    <property type="project" value="UniProtKB-KW"/>
</dbReference>
<dbReference type="KEGG" id="peu:105107169"/>
<accession>A0AAJ6SVH9</accession>
<dbReference type="GO" id="GO:0003676">
    <property type="term" value="F:nucleic acid binding"/>
    <property type="evidence" value="ECO:0007669"/>
    <property type="project" value="InterPro"/>
</dbReference>
<dbReference type="InterPro" id="IPR005162">
    <property type="entry name" value="Retrotrans_gag_dom"/>
</dbReference>
<dbReference type="InterPro" id="IPR036875">
    <property type="entry name" value="Znf_CCHC_sf"/>
</dbReference>
<feature type="non-terminal residue" evidence="5">
    <location>
        <position position="1"/>
    </location>
</feature>
<keyword evidence="1" id="KW-0862">Zinc</keyword>
<keyword evidence="1" id="KW-0479">Metal-binding</keyword>
<dbReference type="SUPFAM" id="SSF57756">
    <property type="entry name" value="Retrovirus zinc finger-like domains"/>
    <property type="match status" value="1"/>
</dbReference>
<dbReference type="Gene3D" id="2.40.70.10">
    <property type="entry name" value="Acid Proteases"/>
    <property type="match status" value="1"/>
</dbReference>
<dbReference type="SMART" id="SM00343">
    <property type="entry name" value="ZnF_C2HC"/>
    <property type="match status" value="1"/>
</dbReference>
<evidence type="ECO:0000256" key="2">
    <source>
        <dbReference type="SAM" id="MobiDB-lite"/>
    </source>
</evidence>
<dbReference type="PANTHER" id="PTHR35046">
    <property type="entry name" value="ZINC KNUCKLE (CCHC-TYPE) FAMILY PROTEIN"/>
    <property type="match status" value="1"/>
</dbReference>
<dbReference type="Gene3D" id="3.10.10.10">
    <property type="entry name" value="HIV Type 1 Reverse Transcriptase, subunit A, domain 1"/>
    <property type="match status" value="1"/>
</dbReference>
<organism evidence="4 5">
    <name type="scientific">Populus euphratica</name>
    <name type="common">Euphrates poplar</name>
    <dbReference type="NCBI Taxonomy" id="75702"/>
    <lineage>
        <taxon>Eukaryota</taxon>
        <taxon>Viridiplantae</taxon>
        <taxon>Streptophyta</taxon>
        <taxon>Embryophyta</taxon>
        <taxon>Tracheophyta</taxon>
        <taxon>Spermatophyta</taxon>
        <taxon>Magnoliopsida</taxon>
        <taxon>eudicotyledons</taxon>
        <taxon>Gunneridae</taxon>
        <taxon>Pentapetalae</taxon>
        <taxon>rosids</taxon>
        <taxon>fabids</taxon>
        <taxon>Malpighiales</taxon>
        <taxon>Salicaceae</taxon>
        <taxon>Saliceae</taxon>
        <taxon>Populus</taxon>
    </lineage>
</organism>
<dbReference type="AlphaFoldDB" id="A0AAJ6SVH9"/>
<name>A0AAJ6SVH9_POPEU</name>
<dbReference type="PROSITE" id="PS50158">
    <property type="entry name" value="ZF_CCHC"/>
    <property type="match status" value="1"/>
</dbReference>
<keyword evidence="1" id="KW-0863">Zinc-finger</keyword>
<dbReference type="Gene3D" id="4.10.60.10">
    <property type="entry name" value="Zinc finger, CCHC-type"/>
    <property type="match status" value="1"/>
</dbReference>
<keyword evidence="4" id="KW-1185">Reference proteome</keyword>
<evidence type="ECO:0000256" key="1">
    <source>
        <dbReference type="PROSITE-ProRule" id="PRU00047"/>
    </source>
</evidence>
<dbReference type="CDD" id="cd00303">
    <property type="entry name" value="retropepsin_like"/>
    <property type="match status" value="1"/>
</dbReference>
<dbReference type="GeneID" id="105107169"/>
<sequence length="458" mass="52547">EAKKVKLVVIEFMDYALICWDQNVTSRRRSGERPVASWEEMKVLMRRRFVPNHYYRDLYLKLQGLNQGSRSVDEYFKEMEIAMIRANVIEDREATMARFLNGLNRDIANVVELQHCVELEDMVHMATKVERQIKRRGSTRFQTNSASSSSTWRLNLKREGAVQPKPYAKAEPPKAKKDTYTDGKGKSESQPTRDRDIKCFKCLGKGHIASQCPNRRVMLIRDNGDVESESEKSESEEMPPLMDCSDEEIAYPVEGEALVIRRALNMQIKEDDVDQQRENIFHTRCHIQNKVCSMIIDGGSCANVASDTLVKKLNLSCIKHPRPYRLQWLNECGEVRVTKQVLIAFAIGKYSDEILCDVVPMHASHLLLGRPWQFDRKEFDDVFPEDIPNGLPPLRGIEHQIDLVPGASIPNRPAYRSNPEETKELQRQVDELMMKGYIHESMSPCAVPVLLVPKKDGT</sequence>
<dbReference type="Proteomes" id="UP000694918">
    <property type="component" value="Unplaced"/>
</dbReference>
<dbReference type="InterPro" id="IPR001878">
    <property type="entry name" value="Znf_CCHC"/>
</dbReference>
<evidence type="ECO:0000313" key="4">
    <source>
        <dbReference type="Proteomes" id="UP000694918"/>
    </source>
</evidence>
<dbReference type="SUPFAM" id="SSF56672">
    <property type="entry name" value="DNA/RNA polymerases"/>
    <property type="match status" value="1"/>
</dbReference>
<feature type="non-terminal residue" evidence="5">
    <location>
        <position position="458"/>
    </location>
</feature>
<dbReference type="InterPro" id="IPR021109">
    <property type="entry name" value="Peptidase_aspartic_dom_sf"/>
</dbReference>
<gene>
    <name evidence="5" type="primary">LOC105107169</name>
</gene>
<proteinExistence type="predicted"/>
<dbReference type="InterPro" id="IPR043502">
    <property type="entry name" value="DNA/RNA_pol_sf"/>
</dbReference>
<feature type="compositionally biased region" description="Basic and acidic residues" evidence="2">
    <location>
        <begin position="171"/>
        <end position="192"/>
    </location>
</feature>
<feature type="compositionally biased region" description="Polar residues" evidence="2">
    <location>
        <begin position="139"/>
        <end position="153"/>
    </location>
</feature>
<dbReference type="PANTHER" id="PTHR35046:SF9">
    <property type="entry name" value="RNA-DIRECTED DNA POLYMERASE"/>
    <property type="match status" value="1"/>
</dbReference>
<protein>
    <submittedName>
        <fullName evidence="5">Uncharacterized protein LOC105107169</fullName>
    </submittedName>
</protein>
<feature type="domain" description="CCHC-type" evidence="3">
    <location>
        <begin position="198"/>
        <end position="214"/>
    </location>
</feature>
<evidence type="ECO:0000313" key="5">
    <source>
        <dbReference type="RefSeq" id="XP_010999301.1"/>
    </source>
</evidence>
<reference evidence="5" key="1">
    <citation type="submission" date="2025-08" db="UniProtKB">
        <authorList>
            <consortium name="RefSeq"/>
        </authorList>
    </citation>
    <scope>IDENTIFICATION</scope>
</reference>
<feature type="region of interest" description="Disordered" evidence="2">
    <location>
        <begin position="136"/>
        <end position="192"/>
    </location>
</feature>
<dbReference type="RefSeq" id="XP_010999301.1">
    <property type="nucleotide sequence ID" value="XM_011000999.1"/>
</dbReference>
<evidence type="ECO:0000259" key="3">
    <source>
        <dbReference type="PROSITE" id="PS50158"/>
    </source>
</evidence>
<dbReference type="Pfam" id="PF03732">
    <property type="entry name" value="Retrotrans_gag"/>
    <property type="match status" value="1"/>
</dbReference>